<protein>
    <recommendedName>
        <fullName evidence="3">Tc1-like transposase DDE domain-containing protein</fullName>
    </recommendedName>
</protein>
<proteinExistence type="predicted"/>
<reference evidence="1 2" key="1">
    <citation type="journal article" date="2017" name="Genome Biol. Evol.">
        <title>Phytophthora megakarya and P. palmivora, closely related causal agents of cacao black pod rot, underwent increases in genome sizes and gene numbers by different mechanisms.</title>
        <authorList>
            <person name="Ali S.S."/>
            <person name="Shao J."/>
            <person name="Lary D.J."/>
            <person name="Kronmiller B."/>
            <person name="Shen D."/>
            <person name="Strem M.D."/>
            <person name="Amoako-Attah I."/>
            <person name="Akrofi A.Y."/>
            <person name="Begoude B.A."/>
            <person name="Ten Hoopen G.M."/>
            <person name="Coulibaly K."/>
            <person name="Kebe B.I."/>
            <person name="Melnick R.L."/>
            <person name="Guiltinan M.J."/>
            <person name="Tyler B.M."/>
            <person name="Meinhardt L.W."/>
            <person name="Bailey B.A."/>
        </authorList>
    </citation>
    <scope>NUCLEOTIDE SEQUENCE [LARGE SCALE GENOMIC DNA]</scope>
    <source>
        <strain evidence="2">sbr112.9</strain>
    </source>
</reference>
<dbReference type="EMBL" id="NCKW01000528">
    <property type="protein sequence ID" value="POM80338.1"/>
    <property type="molecule type" value="Genomic_DNA"/>
</dbReference>
<evidence type="ECO:0008006" key="3">
    <source>
        <dbReference type="Google" id="ProtNLM"/>
    </source>
</evidence>
<dbReference type="Gene3D" id="3.30.420.10">
    <property type="entry name" value="Ribonuclease H-like superfamily/Ribonuclease H"/>
    <property type="match status" value="1"/>
</dbReference>
<dbReference type="PANTHER" id="PTHR33939:SF1">
    <property type="entry name" value="DUF4371 DOMAIN-CONTAINING PROTEIN"/>
    <property type="match status" value="1"/>
</dbReference>
<dbReference type="GO" id="GO:0003676">
    <property type="term" value="F:nucleic acid binding"/>
    <property type="evidence" value="ECO:0007669"/>
    <property type="project" value="InterPro"/>
</dbReference>
<dbReference type="InterPro" id="IPR036397">
    <property type="entry name" value="RNaseH_sf"/>
</dbReference>
<dbReference type="AlphaFoldDB" id="A0A2P4YRB1"/>
<accession>A0A2P4YRB1</accession>
<dbReference type="OrthoDB" id="97621at2759"/>
<dbReference type="PANTHER" id="PTHR33939">
    <property type="entry name" value="PROTEIN CBG22215"/>
    <property type="match status" value="1"/>
</dbReference>
<name>A0A2P4YRB1_9STRA</name>
<keyword evidence="2" id="KW-1185">Reference proteome</keyword>
<dbReference type="Proteomes" id="UP000237271">
    <property type="component" value="Unassembled WGS sequence"/>
</dbReference>
<gene>
    <name evidence="1" type="ORF">PHPALM_1836</name>
</gene>
<evidence type="ECO:0000313" key="2">
    <source>
        <dbReference type="Proteomes" id="UP000237271"/>
    </source>
</evidence>
<organism evidence="1 2">
    <name type="scientific">Phytophthora palmivora</name>
    <dbReference type="NCBI Taxonomy" id="4796"/>
    <lineage>
        <taxon>Eukaryota</taxon>
        <taxon>Sar</taxon>
        <taxon>Stramenopiles</taxon>
        <taxon>Oomycota</taxon>
        <taxon>Peronosporomycetes</taxon>
        <taxon>Peronosporales</taxon>
        <taxon>Peronosporaceae</taxon>
        <taxon>Phytophthora</taxon>
    </lineage>
</organism>
<evidence type="ECO:0000313" key="1">
    <source>
        <dbReference type="EMBL" id="POM80338.1"/>
    </source>
</evidence>
<comment type="caution">
    <text evidence="1">The sequence shown here is derived from an EMBL/GenBank/DDBJ whole genome shotgun (WGS) entry which is preliminary data.</text>
</comment>
<sequence length="156" mass="18046">MDGASYHKNQTNKSPTMNWSRLKMLEWLRSRGVQCGEKDTKKAMMILAMPLKEKPKYKAQTIASNHGHFLLFTPPYHPELQPIELIWAIVKGRIAEDPPENGGDALAKVNAGLRAITRQEWIDVYRHSQGFENMYQEHKREADEMLLMSKEDRIPV</sequence>